<evidence type="ECO:0000256" key="1">
    <source>
        <dbReference type="ARBA" id="ARBA00023002"/>
    </source>
</evidence>
<evidence type="ECO:0000259" key="2">
    <source>
        <dbReference type="Pfam" id="PF01494"/>
    </source>
</evidence>
<sequence length="408" mass="44984">MERTQCCVVGGGPAGMVLGLLLARAGVEVTVLEKHKDFFRDFRGDTVHPPTLMLLDELGLGDRFAELPSKRLEKMRMVFGDASIVAADFSRVPGPHKYIEMVPQWDFLNLLAEAAAVEPTFTLRMGAEVTGLREGGGVRYRDSEGVERDLAATLVVGCDGRDSLVRAEAGLVPDEYEVPMDVWWVRVPKFEETGEAAEVFGCFADGLAGMTMDRGDYYQTSYLIRKGQDEALRAEGIEKFRERIGGLFGWGERELAEIRDWDDVKLLNVRMSKLPHWYSDRVLCIGDAAHAMSPAGGMGVNVAIQDAVAAARILAAPLLSGTLTARHLSRVQRRRNFAVTLIQLQQLGEHKMLIEPALDGRLNERTIPLLLRISDRFPMLTAVGAFLGGIGPLREKTPAFARRGTMEG</sequence>
<dbReference type="Gene3D" id="3.50.50.60">
    <property type="entry name" value="FAD/NAD(P)-binding domain"/>
    <property type="match status" value="2"/>
</dbReference>
<reference evidence="3 4" key="1">
    <citation type="submission" date="2016-12" db="EMBL/GenBank/DDBJ databases">
        <title>Amycolatopsis keratiniphila subsp. keratiniphila genome sequencing and assembly.</title>
        <authorList>
            <person name="Mayilraj S."/>
            <person name="Kaur N."/>
        </authorList>
    </citation>
    <scope>NUCLEOTIDE SEQUENCE [LARGE SCALE GENOMIC DNA]</scope>
    <source>
        <strain evidence="3 4">DSM 44409</strain>
    </source>
</reference>
<dbReference type="EMBL" id="LQMT02000010">
    <property type="protein sequence ID" value="ONF72727.1"/>
    <property type="molecule type" value="Genomic_DNA"/>
</dbReference>
<evidence type="ECO:0000313" key="4">
    <source>
        <dbReference type="Proteomes" id="UP000076660"/>
    </source>
</evidence>
<dbReference type="PANTHER" id="PTHR43476:SF5">
    <property type="entry name" value="FAD-DEPENDENT MONOOXYGENASE"/>
    <property type="match status" value="1"/>
</dbReference>
<organism evidence="3 4">
    <name type="scientific">Amycolatopsis keratiniphila subsp. keratiniphila</name>
    <dbReference type="NCBI Taxonomy" id="227715"/>
    <lineage>
        <taxon>Bacteria</taxon>
        <taxon>Bacillati</taxon>
        <taxon>Actinomycetota</taxon>
        <taxon>Actinomycetes</taxon>
        <taxon>Pseudonocardiales</taxon>
        <taxon>Pseudonocardiaceae</taxon>
        <taxon>Amycolatopsis</taxon>
        <taxon>Amycolatopsis japonica group</taxon>
    </lineage>
</organism>
<dbReference type="InterPro" id="IPR050631">
    <property type="entry name" value="PheA/TfdB_FAD_monoxygenase"/>
</dbReference>
<dbReference type="Pfam" id="PF01494">
    <property type="entry name" value="FAD_binding_3"/>
    <property type="match status" value="1"/>
</dbReference>
<proteinExistence type="predicted"/>
<keyword evidence="1" id="KW-0560">Oxidoreductase</keyword>
<dbReference type="GO" id="GO:0071949">
    <property type="term" value="F:FAD binding"/>
    <property type="evidence" value="ECO:0007669"/>
    <property type="project" value="InterPro"/>
</dbReference>
<dbReference type="InterPro" id="IPR002938">
    <property type="entry name" value="FAD-bd"/>
</dbReference>
<dbReference type="OrthoDB" id="9791689at2"/>
<dbReference type="NCBIfam" id="NF004833">
    <property type="entry name" value="PRK06185.1-1"/>
    <property type="match status" value="1"/>
</dbReference>
<dbReference type="GO" id="GO:0016491">
    <property type="term" value="F:oxidoreductase activity"/>
    <property type="evidence" value="ECO:0007669"/>
    <property type="project" value="UniProtKB-KW"/>
</dbReference>
<name>A0A1W2LZS7_9PSEU</name>
<dbReference type="PANTHER" id="PTHR43476">
    <property type="entry name" value="3-(3-HYDROXY-PHENYL)PROPIONATE/3-HYDROXYCINNAMIC ACID HYDROXYLASE"/>
    <property type="match status" value="1"/>
</dbReference>
<dbReference type="AlphaFoldDB" id="A0A1W2LZS7"/>
<feature type="domain" description="FAD-binding" evidence="2">
    <location>
        <begin position="3"/>
        <end position="342"/>
    </location>
</feature>
<dbReference type="Proteomes" id="UP000076660">
    <property type="component" value="Unassembled WGS sequence"/>
</dbReference>
<protein>
    <recommendedName>
        <fullName evidence="2">FAD-binding domain-containing protein</fullName>
    </recommendedName>
</protein>
<dbReference type="RefSeq" id="WP_076857309.1">
    <property type="nucleotide sequence ID" value="NZ_LQMT02000010.1"/>
</dbReference>
<gene>
    <name evidence="3" type="ORF">AVR91_0209520</name>
</gene>
<dbReference type="PRINTS" id="PR00420">
    <property type="entry name" value="RNGMNOXGNASE"/>
</dbReference>
<evidence type="ECO:0000313" key="3">
    <source>
        <dbReference type="EMBL" id="ONF72727.1"/>
    </source>
</evidence>
<dbReference type="InterPro" id="IPR036188">
    <property type="entry name" value="FAD/NAD-bd_sf"/>
</dbReference>
<comment type="caution">
    <text evidence="3">The sequence shown here is derived from an EMBL/GenBank/DDBJ whole genome shotgun (WGS) entry which is preliminary data.</text>
</comment>
<accession>A0A1W2LZS7</accession>
<dbReference type="SUPFAM" id="SSF51905">
    <property type="entry name" value="FAD/NAD(P)-binding domain"/>
    <property type="match status" value="1"/>
</dbReference>